<dbReference type="Gene3D" id="3.20.20.80">
    <property type="entry name" value="Glycosidases"/>
    <property type="match status" value="1"/>
</dbReference>
<reference evidence="2" key="1">
    <citation type="submission" date="2017-09" db="EMBL/GenBank/DDBJ databases">
        <title>Depth-based differentiation of microbial function through sediment-hosted aquifers and enrichment of novel symbionts in the deep terrestrial subsurface.</title>
        <authorList>
            <person name="Probst A.J."/>
            <person name="Ladd B."/>
            <person name="Jarett J.K."/>
            <person name="Geller-Mcgrath D.E."/>
            <person name="Sieber C.M.K."/>
            <person name="Emerson J.B."/>
            <person name="Anantharaman K."/>
            <person name="Thomas B.C."/>
            <person name="Malmstrom R."/>
            <person name="Stieglmeier M."/>
            <person name="Klingl A."/>
            <person name="Woyke T."/>
            <person name="Ryan C.M."/>
            <person name="Banfield J.F."/>
        </authorList>
    </citation>
    <scope>NUCLEOTIDE SEQUENCE [LARGE SCALE GENOMIC DNA]</scope>
</reference>
<dbReference type="Proteomes" id="UP000230972">
    <property type="component" value="Unassembled WGS sequence"/>
</dbReference>
<dbReference type="SUPFAM" id="SSF51445">
    <property type="entry name" value="(Trans)glycosidases"/>
    <property type="match status" value="1"/>
</dbReference>
<evidence type="ECO:0000313" key="2">
    <source>
        <dbReference type="Proteomes" id="UP000230972"/>
    </source>
</evidence>
<dbReference type="EMBL" id="PEWC01000029">
    <property type="protein sequence ID" value="PIU71794.1"/>
    <property type="molecule type" value="Genomic_DNA"/>
</dbReference>
<organism evidence="1 2">
    <name type="scientific">Candidatus Woesebacteria bacterium CG06_land_8_20_14_3_00_39_27</name>
    <dbReference type="NCBI Taxonomy" id="1975057"/>
    <lineage>
        <taxon>Bacteria</taxon>
        <taxon>Candidatus Woeseibacteriota</taxon>
    </lineage>
</organism>
<accession>A0A2M7AQ54</accession>
<gene>
    <name evidence="1" type="ORF">COS80_01315</name>
</gene>
<protein>
    <recommendedName>
        <fullName evidence="3">Asl1-like glycosyl hydrolase catalytic domain-containing protein</fullName>
    </recommendedName>
</protein>
<sequence>MSKFVKTLLFLSFLLGFVFLSSSKTFAVYDPASVPNNSFGIHIANIQDLDNAAKLVNSSGGDWGYVTLVITEDNRTISLWQEVFNNIRRLHLIPIVRVATKEENGSWKKPVIGEIDSWVSFFNSLNWVIRNRYVVIGNEVNLGKEWGGEVNPEAYATYIKEFTNKLKATNPDYFIMPAGFDASLPTSKGSLDESTYLIRMIRKEPDIFELVDGWASHSYPNPNFSGSEYAYGRGTVRTFEWETSFLKGLGVKKDLPVFITETGWSQKNLKEEIISKKLNFAFENVWNDKNVVAVTPFILNYEFPPFDMFSWKNNGSYNSLYENMQKLSKIAGCPIQEDKADISRIFVPAINLLGREFTGLFFVENKGQTIWVKDNLKVIDENSNNLEIVKISLSSFEPGGSGFIVFRGISPTTEGNYQKSVQLMNNNSNISAPIYFKILSVATIRIKLERFLDLIFALWHPDK</sequence>
<name>A0A2M7AQ54_9BACT</name>
<proteinExistence type="predicted"/>
<dbReference type="AlphaFoldDB" id="A0A2M7AQ54"/>
<evidence type="ECO:0000313" key="1">
    <source>
        <dbReference type="EMBL" id="PIU71794.1"/>
    </source>
</evidence>
<dbReference type="InterPro" id="IPR017853">
    <property type="entry name" value="GH"/>
</dbReference>
<evidence type="ECO:0008006" key="3">
    <source>
        <dbReference type="Google" id="ProtNLM"/>
    </source>
</evidence>
<comment type="caution">
    <text evidence="1">The sequence shown here is derived from an EMBL/GenBank/DDBJ whole genome shotgun (WGS) entry which is preliminary data.</text>
</comment>